<name>A0A2A5TCN9_EUBML</name>
<feature type="transmembrane region" description="Helical" evidence="1">
    <location>
        <begin position="551"/>
        <end position="572"/>
    </location>
</feature>
<sequence>MRKNILRKNILLVIIVFFVSLLIEIFGFNYRYFFLNENQKGIIEICDSDIKTNNIIFDSGYIATNTQSSITIENSKSIDILRLKIILDKNSSAFEIRTQYPDTKKNERKINLADPLYNDQVFLKIDSKVHPTIELNFNEYLKNNLETSVHISRIEIDNQFYFDWSRFFLLFSILYVLLVLIFNFKYFILKLHITFLIIAIIFGINIVITMPTYFSFDEREHFVKAYQTASFDFGIEKNKEIYWPENIERFFSFNGISTSFDTTEERNNYYDLYKKNDYETKRYYDTTAKPYLPTAYVPAAIGIFLGKFLSLPFINVFYLGRLFNLIAYCLVISILIKQTLIGKRLIFLLGLLPGMLYLACSYSADPVTYSFSLATVTIFINMFYSNKITTKKLVLYLLASSIMITGKITYAPLALLFLILPNKNMPIIKKNISVFKNGFALKFLMLLVLGCVITVNTLYSSFNGLAQWVIEGVSVEGQINFIITHIFTYANICLNYVLKSLPSYFEGPIGNFAYSGTFSSGISYIVTFFMLVLAVVDNNELPKNMGIKNKIYLLFCVLLSWGLVITSLYITFTPVGSLTISGVQGRYFAPLLFPLLLLFKTNKIKNTFKEVHINGFVICLCTFLLLLLLFKLVSGYLV</sequence>
<dbReference type="KEGG" id="emt:CPZ25_009705"/>
<evidence type="ECO:0000313" key="3">
    <source>
        <dbReference type="Proteomes" id="UP000218387"/>
    </source>
</evidence>
<feature type="transmembrane region" description="Helical" evidence="1">
    <location>
        <begin position="316"/>
        <end position="336"/>
    </location>
</feature>
<accession>A0A2A5TCN9</accession>
<feature type="transmembrane region" description="Helical" evidence="1">
    <location>
        <begin position="12"/>
        <end position="30"/>
    </location>
</feature>
<feature type="transmembrane region" description="Helical" evidence="1">
    <location>
        <begin position="439"/>
        <end position="459"/>
    </location>
</feature>
<feature type="transmembrane region" description="Helical" evidence="1">
    <location>
        <begin position="370"/>
        <end position="386"/>
    </location>
</feature>
<feature type="transmembrane region" description="Helical" evidence="1">
    <location>
        <begin position="393"/>
        <end position="419"/>
    </location>
</feature>
<proteinExistence type="predicted"/>
<dbReference type="EMBL" id="CP029487">
    <property type="protein sequence ID" value="QCT71587.1"/>
    <property type="molecule type" value="Genomic_DNA"/>
</dbReference>
<feature type="transmembrane region" description="Helical" evidence="1">
    <location>
        <begin position="345"/>
        <end position="364"/>
    </location>
</feature>
<dbReference type="InterPro" id="IPR018674">
    <property type="entry name" value="DUF2142_membrane"/>
</dbReference>
<dbReference type="Proteomes" id="UP000218387">
    <property type="component" value="Chromosome"/>
</dbReference>
<evidence type="ECO:0000313" key="2">
    <source>
        <dbReference type="EMBL" id="QCT71587.1"/>
    </source>
</evidence>
<dbReference type="Pfam" id="PF09913">
    <property type="entry name" value="DUF2142"/>
    <property type="match status" value="1"/>
</dbReference>
<gene>
    <name evidence="2" type="ORF">CPZ25_009705</name>
</gene>
<feature type="transmembrane region" description="Helical" evidence="1">
    <location>
        <begin position="518"/>
        <end position="539"/>
    </location>
</feature>
<feature type="transmembrane region" description="Helical" evidence="1">
    <location>
        <begin position="479"/>
        <end position="498"/>
    </location>
</feature>
<protein>
    <submittedName>
        <fullName evidence="2">DUF2142 domain-containing protein</fullName>
    </submittedName>
</protein>
<feature type="transmembrane region" description="Helical" evidence="1">
    <location>
        <begin position="167"/>
        <end position="187"/>
    </location>
</feature>
<feature type="transmembrane region" description="Helical" evidence="1">
    <location>
        <begin position="291"/>
        <end position="310"/>
    </location>
</feature>
<reference evidence="2 3" key="1">
    <citation type="submission" date="2018-05" db="EMBL/GenBank/DDBJ databases">
        <title>Genome comparison of Eubacterium sp.</title>
        <authorList>
            <person name="Feng Y."/>
            <person name="Sanchez-Andrea I."/>
            <person name="Stams A.J.M."/>
            <person name="De Vos W.M."/>
        </authorList>
    </citation>
    <scope>NUCLEOTIDE SEQUENCE [LARGE SCALE GENOMIC DNA]</scope>
    <source>
        <strain evidence="2 3">YI</strain>
    </source>
</reference>
<dbReference type="RefSeq" id="WP_096920328.1">
    <property type="nucleotide sequence ID" value="NZ_CP029487.1"/>
</dbReference>
<evidence type="ECO:0000256" key="1">
    <source>
        <dbReference type="SAM" id="Phobius"/>
    </source>
</evidence>
<keyword evidence="3" id="KW-1185">Reference proteome</keyword>
<keyword evidence="1" id="KW-0812">Transmembrane</keyword>
<feature type="transmembrane region" description="Helical" evidence="1">
    <location>
        <begin position="578"/>
        <end position="599"/>
    </location>
</feature>
<keyword evidence="1" id="KW-0472">Membrane</keyword>
<feature type="transmembrane region" description="Helical" evidence="1">
    <location>
        <begin position="193"/>
        <end position="214"/>
    </location>
</feature>
<dbReference type="AlphaFoldDB" id="A0A2A5TCN9"/>
<keyword evidence="1" id="KW-1133">Transmembrane helix</keyword>
<feature type="transmembrane region" description="Helical" evidence="1">
    <location>
        <begin position="611"/>
        <end position="633"/>
    </location>
</feature>
<organism evidence="2 3">
    <name type="scientific">Eubacterium maltosivorans</name>
    <dbReference type="NCBI Taxonomy" id="2041044"/>
    <lineage>
        <taxon>Bacteria</taxon>
        <taxon>Bacillati</taxon>
        <taxon>Bacillota</taxon>
        <taxon>Clostridia</taxon>
        <taxon>Eubacteriales</taxon>
        <taxon>Eubacteriaceae</taxon>
        <taxon>Eubacterium</taxon>
    </lineage>
</organism>